<feature type="region of interest" description="Disordered" evidence="1">
    <location>
        <begin position="1"/>
        <end position="138"/>
    </location>
</feature>
<accession>F4S8Z5</accession>
<organism evidence="3">
    <name type="scientific">Melampsora larici-populina (strain 98AG31 / pathotype 3-4-7)</name>
    <name type="common">Poplar leaf rust fungus</name>
    <dbReference type="NCBI Taxonomy" id="747676"/>
    <lineage>
        <taxon>Eukaryota</taxon>
        <taxon>Fungi</taxon>
        <taxon>Dikarya</taxon>
        <taxon>Basidiomycota</taxon>
        <taxon>Pucciniomycotina</taxon>
        <taxon>Pucciniomycetes</taxon>
        <taxon>Pucciniales</taxon>
        <taxon>Melampsoraceae</taxon>
        <taxon>Melampsora</taxon>
    </lineage>
</organism>
<proteinExistence type="predicted"/>
<dbReference type="RefSeq" id="XP_007417826.1">
    <property type="nucleotide sequence ID" value="XM_007417764.1"/>
</dbReference>
<dbReference type="HOGENOM" id="CLU_1378414_0_0_1"/>
<dbReference type="AlphaFoldDB" id="F4S8Z5"/>
<dbReference type="Proteomes" id="UP000001072">
    <property type="component" value="Unassembled WGS sequence"/>
</dbReference>
<dbReference type="VEuPathDB" id="FungiDB:MELLADRAFT_68986"/>
<name>F4S8Z5_MELLP</name>
<evidence type="ECO:0000313" key="2">
    <source>
        <dbReference type="EMBL" id="EGF98894.1"/>
    </source>
</evidence>
<feature type="compositionally biased region" description="Basic and acidic residues" evidence="1">
    <location>
        <begin position="19"/>
        <end position="43"/>
    </location>
</feature>
<dbReference type="GeneID" id="18931146"/>
<dbReference type="EMBL" id="GL883167">
    <property type="protein sequence ID" value="EGF98894.1"/>
    <property type="molecule type" value="Genomic_DNA"/>
</dbReference>
<sequence>MESTHKEKLVAAKNKLHQMHLEAEEKKRMQAEKERIQAEDRAKRAGSRAPHPFQFPGSTSTNQLPDGTSTGGTTNADNDGDPIEQPGTGEGSGIANGEEGDNESSEVEDVSGDFKSALKKRKKRVLQDGSPVSQQSWRPSISMYTGPLVFLSPSFKGSCRVSSFARAKFSTQTITMLRRFPNQQMCSNCPTSRTSTKW</sequence>
<keyword evidence="3" id="KW-1185">Reference proteome</keyword>
<evidence type="ECO:0000313" key="3">
    <source>
        <dbReference type="Proteomes" id="UP000001072"/>
    </source>
</evidence>
<evidence type="ECO:0000256" key="1">
    <source>
        <dbReference type="SAM" id="MobiDB-lite"/>
    </source>
</evidence>
<feature type="compositionally biased region" description="Basic and acidic residues" evidence="1">
    <location>
        <begin position="1"/>
        <end position="10"/>
    </location>
</feature>
<feature type="compositionally biased region" description="Polar residues" evidence="1">
    <location>
        <begin position="56"/>
        <end position="77"/>
    </location>
</feature>
<feature type="compositionally biased region" description="Acidic residues" evidence="1">
    <location>
        <begin position="98"/>
        <end position="111"/>
    </location>
</feature>
<dbReference type="InParanoid" id="F4S8Z5"/>
<reference evidence="3" key="1">
    <citation type="journal article" date="2011" name="Proc. Natl. Acad. Sci. U.S.A.">
        <title>Obligate biotrophy features unraveled by the genomic analysis of rust fungi.</title>
        <authorList>
            <person name="Duplessis S."/>
            <person name="Cuomo C.A."/>
            <person name="Lin Y.-C."/>
            <person name="Aerts A."/>
            <person name="Tisserant E."/>
            <person name="Veneault-Fourrey C."/>
            <person name="Joly D.L."/>
            <person name="Hacquard S."/>
            <person name="Amselem J."/>
            <person name="Cantarel B.L."/>
            <person name="Chiu R."/>
            <person name="Coutinho P.M."/>
            <person name="Feau N."/>
            <person name="Field M."/>
            <person name="Frey P."/>
            <person name="Gelhaye E."/>
            <person name="Goldberg J."/>
            <person name="Grabherr M.G."/>
            <person name="Kodira C.D."/>
            <person name="Kohler A."/>
            <person name="Kuees U."/>
            <person name="Lindquist E.A."/>
            <person name="Lucas S.M."/>
            <person name="Mago R."/>
            <person name="Mauceli E."/>
            <person name="Morin E."/>
            <person name="Murat C."/>
            <person name="Pangilinan J.L."/>
            <person name="Park R."/>
            <person name="Pearson M."/>
            <person name="Quesneville H."/>
            <person name="Rouhier N."/>
            <person name="Sakthikumar S."/>
            <person name="Salamov A.A."/>
            <person name="Schmutz J."/>
            <person name="Selles B."/>
            <person name="Shapiro H."/>
            <person name="Tanguay P."/>
            <person name="Tuskan G.A."/>
            <person name="Henrissat B."/>
            <person name="Van de Peer Y."/>
            <person name="Rouze P."/>
            <person name="Ellis J.G."/>
            <person name="Dodds P.N."/>
            <person name="Schein J.E."/>
            <person name="Zhong S."/>
            <person name="Hamelin R.C."/>
            <person name="Grigoriev I.V."/>
            <person name="Szabo L.J."/>
            <person name="Martin F."/>
        </authorList>
    </citation>
    <scope>NUCLEOTIDE SEQUENCE [LARGE SCALE GENOMIC DNA]</scope>
    <source>
        <strain evidence="3">98AG31 / pathotype 3-4-7</strain>
    </source>
</reference>
<dbReference type="KEGG" id="mlr:MELLADRAFT_68986"/>
<protein>
    <submittedName>
        <fullName evidence="2">Uncharacterized protein</fullName>
    </submittedName>
</protein>
<gene>
    <name evidence="2" type="ORF">MELLADRAFT_68986</name>
</gene>